<evidence type="ECO:0000256" key="1">
    <source>
        <dbReference type="ARBA" id="ARBA00004651"/>
    </source>
</evidence>
<evidence type="ECO:0000256" key="3">
    <source>
        <dbReference type="ARBA" id="ARBA00022475"/>
    </source>
</evidence>
<dbReference type="EMBL" id="ANHY01000007">
    <property type="protein sequence ID" value="EKV30906.1"/>
    <property type="molecule type" value="Genomic_DNA"/>
</dbReference>
<evidence type="ECO:0000256" key="5">
    <source>
        <dbReference type="ARBA" id="ARBA00022989"/>
    </source>
</evidence>
<evidence type="ECO:0000256" key="7">
    <source>
        <dbReference type="SAM" id="MobiDB-lite"/>
    </source>
</evidence>
<evidence type="ECO:0000256" key="6">
    <source>
        <dbReference type="ARBA" id="ARBA00023136"/>
    </source>
</evidence>
<comment type="similarity">
    <text evidence="2">Belongs to the CPA3 antiporters (TC 2.A.63) subunit C family.</text>
</comment>
<keyword evidence="5 8" id="KW-1133">Transmembrane helix</keyword>
<keyword evidence="3" id="KW-1003">Cell membrane</keyword>
<dbReference type="InterPro" id="IPR050601">
    <property type="entry name" value="CPA3_antiporter_subunitC"/>
</dbReference>
<dbReference type="OrthoDB" id="9799219at2"/>
<name>K9HR49_9PROT</name>
<gene>
    <name evidence="9" type="ORF">C882_4243</name>
</gene>
<dbReference type="eggNOG" id="COG1006">
    <property type="taxonomic scope" value="Bacteria"/>
</dbReference>
<dbReference type="PANTHER" id="PTHR34583">
    <property type="entry name" value="ANTIPORTER SUBUNIT MNHC2-RELATED"/>
    <property type="match status" value="1"/>
</dbReference>
<dbReference type="RefSeq" id="WP_009540351.1">
    <property type="nucleotide sequence ID" value="NZ_ANHY01000007.1"/>
</dbReference>
<feature type="compositionally biased region" description="Basic and acidic residues" evidence="7">
    <location>
        <begin position="129"/>
        <end position="139"/>
    </location>
</feature>
<evidence type="ECO:0000313" key="10">
    <source>
        <dbReference type="Proteomes" id="UP000009881"/>
    </source>
</evidence>
<organism evidence="9 10">
    <name type="scientific">Caenispirillum salinarum AK4</name>
    <dbReference type="NCBI Taxonomy" id="1238182"/>
    <lineage>
        <taxon>Bacteria</taxon>
        <taxon>Pseudomonadati</taxon>
        <taxon>Pseudomonadota</taxon>
        <taxon>Alphaproteobacteria</taxon>
        <taxon>Rhodospirillales</taxon>
        <taxon>Novispirillaceae</taxon>
        <taxon>Caenispirillum</taxon>
    </lineage>
</organism>
<evidence type="ECO:0000256" key="8">
    <source>
        <dbReference type="SAM" id="Phobius"/>
    </source>
</evidence>
<dbReference type="Proteomes" id="UP000009881">
    <property type="component" value="Unassembled WGS sequence"/>
</dbReference>
<dbReference type="AlphaFoldDB" id="K9HR49"/>
<evidence type="ECO:0000256" key="4">
    <source>
        <dbReference type="ARBA" id="ARBA00022692"/>
    </source>
</evidence>
<dbReference type="NCBIfam" id="NF005621">
    <property type="entry name" value="PRK07375.1-6"/>
    <property type="match status" value="1"/>
</dbReference>
<dbReference type="GO" id="GO:0005886">
    <property type="term" value="C:plasma membrane"/>
    <property type="evidence" value="ECO:0007669"/>
    <property type="project" value="UniProtKB-SubCell"/>
</dbReference>
<dbReference type="PATRIC" id="fig|1238182.3.peg.1905"/>
<protein>
    <submittedName>
        <fullName evidence="9">PH adaptation potassium efflux system protein C</fullName>
    </submittedName>
</protein>
<sequence length="152" mass="16690">MDNLLQIIIDHYNYWIVIILMMIGFYVVIARGNLVKKLVGLNIFQTSVFLLYISVGNVMGGTAPILVSEAAEARPDAQVLYTNPLTSVLILTAIVVGVATTSLGLALVVRIKESYGTMEEDEIIDMDQAEDKAERDRLRGPTPEEIAEGHPS</sequence>
<dbReference type="Pfam" id="PF00420">
    <property type="entry name" value="Oxidored_q2"/>
    <property type="match status" value="1"/>
</dbReference>
<feature type="transmembrane region" description="Helical" evidence="8">
    <location>
        <begin position="49"/>
        <end position="67"/>
    </location>
</feature>
<evidence type="ECO:0000256" key="2">
    <source>
        <dbReference type="ARBA" id="ARBA00010388"/>
    </source>
</evidence>
<dbReference type="STRING" id="1238182.C882_4243"/>
<feature type="transmembrane region" description="Helical" evidence="8">
    <location>
        <begin position="12"/>
        <end position="29"/>
    </location>
</feature>
<dbReference type="Gene3D" id="1.10.287.3510">
    <property type="match status" value="1"/>
</dbReference>
<dbReference type="PANTHER" id="PTHR34583:SF2">
    <property type="entry name" value="ANTIPORTER SUBUNIT MNHC2-RELATED"/>
    <property type="match status" value="1"/>
</dbReference>
<keyword evidence="6 8" id="KW-0472">Membrane</keyword>
<dbReference type="InterPro" id="IPR039428">
    <property type="entry name" value="NUOK/Mnh_C1-like"/>
</dbReference>
<comment type="caution">
    <text evidence="9">The sequence shown here is derived from an EMBL/GenBank/DDBJ whole genome shotgun (WGS) entry which is preliminary data.</text>
</comment>
<reference evidence="9 10" key="1">
    <citation type="journal article" date="2013" name="Genome Announc.">
        <title>Draft Genome Sequence of an Alphaproteobacterium, Caenispirillum salinarum AK4(T), Isolated from a Solar Saltern.</title>
        <authorList>
            <person name="Khatri I."/>
            <person name="Singh A."/>
            <person name="Korpole S."/>
            <person name="Pinnaka A.K."/>
            <person name="Subramanian S."/>
        </authorList>
    </citation>
    <scope>NUCLEOTIDE SEQUENCE [LARGE SCALE GENOMIC DNA]</scope>
    <source>
        <strain evidence="9 10">AK4</strain>
    </source>
</reference>
<keyword evidence="10" id="KW-1185">Reference proteome</keyword>
<keyword evidence="4 8" id="KW-0812">Transmembrane</keyword>
<accession>K9HR49</accession>
<dbReference type="NCBIfam" id="NF005624">
    <property type="entry name" value="PRK07375.2-3"/>
    <property type="match status" value="1"/>
</dbReference>
<proteinExistence type="inferred from homology"/>
<evidence type="ECO:0000313" key="9">
    <source>
        <dbReference type="EMBL" id="EKV30906.1"/>
    </source>
</evidence>
<comment type="subcellular location">
    <subcellularLocation>
        <location evidence="1">Cell membrane</location>
        <topology evidence="1">Multi-pass membrane protein</topology>
    </subcellularLocation>
</comment>
<feature type="region of interest" description="Disordered" evidence="7">
    <location>
        <begin position="122"/>
        <end position="152"/>
    </location>
</feature>
<feature type="transmembrane region" description="Helical" evidence="8">
    <location>
        <begin position="87"/>
        <end position="109"/>
    </location>
</feature>